<accession>A0A0W1A1R0</accession>
<reference evidence="1 2" key="1">
    <citation type="submission" date="2015-11" db="EMBL/GenBank/DDBJ databases">
        <title>Genomic analysis of 38 Legionella species identifies large and diverse effector repertoires.</title>
        <authorList>
            <person name="Burstein D."/>
            <person name="Amaro F."/>
            <person name="Zusman T."/>
            <person name="Lifshitz Z."/>
            <person name="Cohen O."/>
            <person name="Gilbert J.A."/>
            <person name="Pupko T."/>
            <person name="Shuman H.A."/>
            <person name="Segal G."/>
        </authorList>
    </citation>
    <scope>NUCLEOTIDE SEQUENCE [LARGE SCALE GENOMIC DNA]</scope>
    <source>
        <strain evidence="1 2">ATCC 51914</strain>
    </source>
</reference>
<evidence type="ECO:0000313" key="2">
    <source>
        <dbReference type="Proteomes" id="UP000054729"/>
    </source>
</evidence>
<dbReference type="PATRIC" id="fig|66969.6.peg.3651"/>
<dbReference type="EMBL" id="LNZB01000060">
    <property type="protein sequence ID" value="KTD75308.1"/>
    <property type="molecule type" value="Genomic_DNA"/>
</dbReference>
<dbReference type="AlphaFoldDB" id="A0A0W1A1R0"/>
<proteinExistence type="predicted"/>
<dbReference type="Proteomes" id="UP000054729">
    <property type="component" value="Unassembled WGS sequence"/>
</dbReference>
<organism evidence="1 2">
    <name type="scientific">Legionella waltersii</name>
    <dbReference type="NCBI Taxonomy" id="66969"/>
    <lineage>
        <taxon>Bacteria</taxon>
        <taxon>Pseudomonadati</taxon>
        <taxon>Pseudomonadota</taxon>
        <taxon>Gammaproteobacteria</taxon>
        <taxon>Legionellales</taxon>
        <taxon>Legionellaceae</taxon>
        <taxon>Legionella</taxon>
    </lineage>
</organism>
<evidence type="ECO:0000313" key="1">
    <source>
        <dbReference type="EMBL" id="KTD75308.1"/>
    </source>
</evidence>
<name>A0A0W1A1R0_9GAMM</name>
<keyword evidence="2" id="KW-1185">Reference proteome</keyword>
<comment type="caution">
    <text evidence="1">The sequence shown here is derived from an EMBL/GenBank/DDBJ whole genome shotgun (WGS) entry which is preliminary data.</text>
</comment>
<protein>
    <submittedName>
        <fullName evidence="1">Uncharacterized protein</fullName>
    </submittedName>
</protein>
<gene>
    <name evidence="1" type="ORF">Lwal_3349</name>
</gene>
<sequence length="50" mass="5659">MTQIRISNCTSIETCLELLHKNVTAKETEFKGIAIDISLVRLSMVNSYKD</sequence>